<evidence type="ECO:0000313" key="6">
    <source>
        <dbReference type="Proteomes" id="UP001586593"/>
    </source>
</evidence>
<keyword evidence="4" id="KW-0539">Nucleus</keyword>
<evidence type="ECO:0000256" key="3">
    <source>
        <dbReference type="ARBA" id="ARBA00022552"/>
    </source>
</evidence>
<dbReference type="PANTHER" id="PTHR13026:SF0">
    <property type="entry name" value="RIBOSOMAL RNA PROCESSING 1B"/>
    <property type="match status" value="1"/>
</dbReference>
<name>A0ABR3WIS3_9PEZI</name>
<comment type="caution">
    <text evidence="5">The sequence shown here is derived from an EMBL/GenBank/DDBJ whole genome shotgun (WGS) entry which is preliminary data.</text>
</comment>
<evidence type="ECO:0008006" key="7">
    <source>
        <dbReference type="Google" id="ProtNLM"/>
    </source>
</evidence>
<reference evidence="5 6" key="1">
    <citation type="journal article" date="2024" name="Commun. Biol.">
        <title>Comparative genomic analysis of thermophilic fungi reveals convergent evolutionary adaptations and gene losses.</title>
        <authorList>
            <person name="Steindorff A.S."/>
            <person name="Aguilar-Pontes M.V."/>
            <person name="Robinson A.J."/>
            <person name="Andreopoulos B."/>
            <person name="LaButti K."/>
            <person name="Kuo A."/>
            <person name="Mondo S."/>
            <person name="Riley R."/>
            <person name="Otillar R."/>
            <person name="Haridas S."/>
            <person name="Lipzen A."/>
            <person name="Grimwood J."/>
            <person name="Schmutz J."/>
            <person name="Clum A."/>
            <person name="Reid I.D."/>
            <person name="Moisan M.C."/>
            <person name="Butler G."/>
            <person name="Nguyen T.T.M."/>
            <person name="Dewar K."/>
            <person name="Conant G."/>
            <person name="Drula E."/>
            <person name="Henrissat B."/>
            <person name="Hansel C."/>
            <person name="Singer S."/>
            <person name="Hutchinson M.I."/>
            <person name="de Vries R.P."/>
            <person name="Natvig D.O."/>
            <person name="Powell A.J."/>
            <person name="Tsang A."/>
            <person name="Grigoriev I.V."/>
        </authorList>
    </citation>
    <scope>NUCLEOTIDE SEQUENCE [LARGE SCALE GENOMIC DNA]</scope>
    <source>
        <strain evidence="5 6">ATCC 24622</strain>
    </source>
</reference>
<protein>
    <recommendedName>
        <fullName evidence="7">Ribosomal RNA-processing protein 1</fullName>
    </recommendedName>
</protein>
<accession>A0ABR3WIS3</accession>
<keyword evidence="6" id="KW-1185">Reference proteome</keyword>
<keyword evidence="3" id="KW-0698">rRNA processing</keyword>
<dbReference type="PANTHER" id="PTHR13026">
    <property type="entry name" value="NNP-1 PROTEIN NOVEL NUCLEAR PROTEIN 1 NOP52"/>
    <property type="match status" value="1"/>
</dbReference>
<dbReference type="EMBL" id="JAZHXJ010000386">
    <property type="protein sequence ID" value="KAL1862703.1"/>
    <property type="molecule type" value="Genomic_DNA"/>
</dbReference>
<organism evidence="5 6">
    <name type="scientific">Phialemonium thermophilum</name>
    <dbReference type="NCBI Taxonomy" id="223376"/>
    <lineage>
        <taxon>Eukaryota</taxon>
        <taxon>Fungi</taxon>
        <taxon>Dikarya</taxon>
        <taxon>Ascomycota</taxon>
        <taxon>Pezizomycotina</taxon>
        <taxon>Sordariomycetes</taxon>
        <taxon>Sordariomycetidae</taxon>
        <taxon>Cephalothecales</taxon>
        <taxon>Cephalothecaceae</taxon>
        <taxon>Phialemonium</taxon>
    </lineage>
</organism>
<dbReference type="Pfam" id="PF05997">
    <property type="entry name" value="Nop52"/>
    <property type="match status" value="2"/>
</dbReference>
<sequence length="291" mass="32456">MEAEQQNLPFIKNLASSDRKTRTSALTSLRAFLSARQNATALSPVDVLKLWKGLFYALWMCDRPIPQQALCSELADLINVLPPEAVVPWLRGFWATMAREWVGIDVLRLDKFLLLVRRVLGAALVWMKAQTPASERGATPVVDGTRKRKKKLSRGNRWDPERVDGIIGLLGEWPFSVDVEDARAGETDEQGKSSGEKKIVPRDVPSGLRLHVLDIWVDEAEKAGLLGDDEADGDGSDDPEAQRILQRITELVDNLEKGTLSKAVRLRSKQSLLDPRLPWNSIAGEEEDSDE</sequence>
<comment type="subcellular location">
    <subcellularLocation>
        <location evidence="1">Nucleus</location>
    </subcellularLocation>
</comment>
<proteinExistence type="inferred from homology"/>
<evidence type="ECO:0000256" key="2">
    <source>
        <dbReference type="ARBA" id="ARBA00006374"/>
    </source>
</evidence>
<gene>
    <name evidence="5" type="ORF">VTK73DRAFT_6680</name>
</gene>
<dbReference type="InterPro" id="IPR010301">
    <property type="entry name" value="RRP1"/>
</dbReference>
<comment type="similarity">
    <text evidence="2">Belongs to the RRP1 family.</text>
</comment>
<evidence type="ECO:0000256" key="1">
    <source>
        <dbReference type="ARBA" id="ARBA00004123"/>
    </source>
</evidence>
<dbReference type="Proteomes" id="UP001586593">
    <property type="component" value="Unassembled WGS sequence"/>
</dbReference>
<evidence type="ECO:0000313" key="5">
    <source>
        <dbReference type="EMBL" id="KAL1862703.1"/>
    </source>
</evidence>
<evidence type="ECO:0000256" key="4">
    <source>
        <dbReference type="ARBA" id="ARBA00023242"/>
    </source>
</evidence>